<sequence length="339" mass="38172">LSRVPSSKQHRTEQNQRDQLPTTKPQSNSEEFQRTLIPKLRSCYWTAAYRVRYMILISPEMMTHFDEEADYDICDSKGWKKERKEGGRHGNFSRTSTGDIALQTSLSLHAQKRIKERNLKIVDALKGSKKAGVILSEDGSKVVTAVPEGWSKNAGAVQVAAKGESAFARQTRVPEMAKLPSGHCILVTIIPSNLVGRVLGQKHSNMRQLAKSRGASYEYQKADSKMIVWGPEEKAQLLLEDIKQNVNRFERVCGPPIPEDKLPAGQTKRVMNIPEENIGNLHANIEEEAAKAANCHNQPKQKNKSSSYSNALKQKCKTKEHEKKSDQKRKAARDGKRRF</sequence>
<accession>K0QYR7</accession>
<dbReference type="AlphaFoldDB" id="K0QYR7"/>
<name>K0QYR7_THAOC</name>
<dbReference type="PROSITE" id="PS50084">
    <property type="entry name" value="KH_TYPE_1"/>
    <property type="match status" value="1"/>
</dbReference>
<evidence type="ECO:0000313" key="3">
    <source>
        <dbReference type="EMBL" id="EJK44020.1"/>
    </source>
</evidence>
<dbReference type="Proteomes" id="UP000266841">
    <property type="component" value="Unassembled WGS sequence"/>
</dbReference>
<feature type="region of interest" description="Disordered" evidence="2">
    <location>
        <begin position="1"/>
        <end position="32"/>
    </location>
</feature>
<gene>
    <name evidence="3" type="ORF">THAOC_37477</name>
</gene>
<proteinExistence type="predicted"/>
<dbReference type="InterPro" id="IPR036612">
    <property type="entry name" value="KH_dom_type_1_sf"/>
</dbReference>
<dbReference type="EMBL" id="AGNL01050275">
    <property type="protein sequence ID" value="EJK44020.1"/>
    <property type="molecule type" value="Genomic_DNA"/>
</dbReference>
<evidence type="ECO:0008006" key="5">
    <source>
        <dbReference type="Google" id="ProtNLM"/>
    </source>
</evidence>
<evidence type="ECO:0000256" key="2">
    <source>
        <dbReference type="SAM" id="MobiDB-lite"/>
    </source>
</evidence>
<evidence type="ECO:0000256" key="1">
    <source>
        <dbReference type="PROSITE-ProRule" id="PRU00117"/>
    </source>
</evidence>
<dbReference type="GO" id="GO:0003723">
    <property type="term" value="F:RNA binding"/>
    <property type="evidence" value="ECO:0007669"/>
    <property type="project" value="UniProtKB-UniRule"/>
</dbReference>
<reference evidence="3 4" key="1">
    <citation type="journal article" date="2012" name="Genome Biol.">
        <title>Genome and low-iron response of an oceanic diatom adapted to chronic iron limitation.</title>
        <authorList>
            <person name="Lommer M."/>
            <person name="Specht M."/>
            <person name="Roy A.S."/>
            <person name="Kraemer L."/>
            <person name="Andreson R."/>
            <person name="Gutowska M.A."/>
            <person name="Wolf J."/>
            <person name="Bergner S.V."/>
            <person name="Schilhabel M.B."/>
            <person name="Klostermeier U.C."/>
            <person name="Beiko R.G."/>
            <person name="Rosenstiel P."/>
            <person name="Hippler M."/>
            <person name="Laroche J."/>
        </authorList>
    </citation>
    <scope>NUCLEOTIDE SEQUENCE [LARGE SCALE GENOMIC DNA]</scope>
    <source>
        <strain evidence="3 4">CCMP1005</strain>
    </source>
</reference>
<feature type="non-terminal residue" evidence="3">
    <location>
        <position position="1"/>
    </location>
</feature>
<feature type="compositionally biased region" description="Polar residues" evidence="2">
    <location>
        <begin position="17"/>
        <end position="30"/>
    </location>
</feature>
<feature type="region of interest" description="Disordered" evidence="2">
    <location>
        <begin position="293"/>
        <end position="339"/>
    </location>
</feature>
<evidence type="ECO:0000313" key="4">
    <source>
        <dbReference type="Proteomes" id="UP000266841"/>
    </source>
</evidence>
<comment type="caution">
    <text evidence="3">The sequence shown here is derived from an EMBL/GenBank/DDBJ whole genome shotgun (WGS) entry which is preliminary data.</text>
</comment>
<keyword evidence="4" id="KW-1185">Reference proteome</keyword>
<dbReference type="SUPFAM" id="SSF54791">
    <property type="entry name" value="Eukaryotic type KH-domain (KH-domain type I)"/>
    <property type="match status" value="1"/>
</dbReference>
<keyword evidence="1" id="KW-0694">RNA-binding</keyword>
<feature type="compositionally biased region" description="Polar residues" evidence="2">
    <location>
        <begin position="295"/>
        <end position="312"/>
    </location>
</feature>
<organism evidence="3 4">
    <name type="scientific">Thalassiosira oceanica</name>
    <name type="common">Marine diatom</name>
    <dbReference type="NCBI Taxonomy" id="159749"/>
    <lineage>
        <taxon>Eukaryota</taxon>
        <taxon>Sar</taxon>
        <taxon>Stramenopiles</taxon>
        <taxon>Ochrophyta</taxon>
        <taxon>Bacillariophyta</taxon>
        <taxon>Coscinodiscophyceae</taxon>
        <taxon>Thalassiosirophycidae</taxon>
        <taxon>Thalassiosirales</taxon>
        <taxon>Thalassiosiraceae</taxon>
        <taxon>Thalassiosira</taxon>
    </lineage>
</organism>
<feature type="compositionally biased region" description="Basic and acidic residues" evidence="2">
    <location>
        <begin position="317"/>
        <end position="339"/>
    </location>
</feature>
<protein>
    <recommendedName>
        <fullName evidence="5">K Homology domain-containing protein</fullName>
    </recommendedName>
</protein>